<protein>
    <submittedName>
        <fullName evidence="1">Uncharacterized protein</fullName>
    </submittedName>
</protein>
<proteinExistence type="predicted"/>
<reference evidence="1" key="1">
    <citation type="submission" date="2016-10" db="EMBL/GenBank/DDBJ databases">
        <title>Sequence of Gallionella enrichment culture.</title>
        <authorList>
            <person name="Poehlein A."/>
            <person name="Muehling M."/>
            <person name="Daniel R."/>
        </authorList>
    </citation>
    <scope>NUCLEOTIDE SEQUENCE</scope>
</reference>
<comment type="caution">
    <text evidence="1">The sequence shown here is derived from an EMBL/GenBank/DDBJ whole genome shotgun (WGS) entry which is preliminary data.</text>
</comment>
<evidence type="ECO:0000313" key="1">
    <source>
        <dbReference type="EMBL" id="OIQ73759.1"/>
    </source>
</evidence>
<sequence length="154" mass="16459">MVKHRRIRVVGVGLARIGDHFLGKIERLAVAAKDGRGAADATSAAVVQKAVERAPVAAQNRGCNFCHRIGAQARHQFLDEPMRRQRGVALQVHHDVKPAPKPVIRLGAAFGAVLALLRGHHHLGTEALGNRADTVVVGCDHDAVGTANRHRGLP</sequence>
<dbReference type="AlphaFoldDB" id="A0A1J5Q160"/>
<dbReference type="EMBL" id="MLJW01002746">
    <property type="protein sequence ID" value="OIQ73759.1"/>
    <property type="molecule type" value="Genomic_DNA"/>
</dbReference>
<gene>
    <name evidence="1" type="ORF">GALL_446050</name>
</gene>
<organism evidence="1">
    <name type="scientific">mine drainage metagenome</name>
    <dbReference type="NCBI Taxonomy" id="410659"/>
    <lineage>
        <taxon>unclassified sequences</taxon>
        <taxon>metagenomes</taxon>
        <taxon>ecological metagenomes</taxon>
    </lineage>
</organism>
<accession>A0A1J5Q160</accession>
<name>A0A1J5Q160_9ZZZZ</name>